<dbReference type="Proteomes" id="UP000095601">
    <property type="component" value="Unassembled WGS sequence"/>
</dbReference>
<dbReference type="STRING" id="237258.SAMN04489756_1364"/>
<comment type="caution">
    <text evidence="1">The sequence shown here is derived from an EMBL/GenBank/DDBJ whole genome shotgun (WGS) entry which is preliminary data.</text>
</comment>
<sequence>MELAKPYFYEVIFDKIFKLENGRVRNKIKYTFTYDIELTPIQKGDCRYGVINLGNKPIFYYCYVDLQKAIQFIKQLE</sequence>
<dbReference type="AlphaFoldDB" id="A0A1E5UEB2"/>
<dbReference type="EMBL" id="MKGI01000049">
    <property type="protein sequence ID" value="OEL11158.1"/>
    <property type="molecule type" value="Genomic_DNA"/>
</dbReference>
<accession>A0A1E5UEB2</accession>
<proteinExistence type="predicted"/>
<gene>
    <name evidence="1" type="ORF">BHF72_2379</name>
</gene>
<evidence type="ECO:0000313" key="2">
    <source>
        <dbReference type="Proteomes" id="UP000095601"/>
    </source>
</evidence>
<organism evidence="1 2">
    <name type="scientific">Cloacibacterium normanense</name>
    <dbReference type="NCBI Taxonomy" id="237258"/>
    <lineage>
        <taxon>Bacteria</taxon>
        <taxon>Pseudomonadati</taxon>
        <taxon>Bacteroidota</taxon>
        <taxon>Flavobacteriia</taxon>
        <taxon>Flavobacteriales</taxon>
        <taxon>Weeksellaceae</taxon>
    </lineage>
</organism>
<reference evidence="1 2" key="1">
    <citation type="submission" date="2016-09" db="EMBL/GenBank/DDBJ databases">
        <authorList>
            <person name="Capua I."/>
            <person name="De Benedictis P."/>
            <person name="Joannis T."/>
            <person name="Lombin L.H."/>
            <person name="Cattoli G."/>
        </authorList>
    </citation>
    <scope>NUCLEOTIDE SEQUENCE [LARGE SCALE GENOMIC DNA]</scope>
    <source>
        <strain evidence="1 2">NRS-1</strain>
    </source>
</reference>
<name>A0A1E5UEB2_9FLAO</name>
<evidence type="ECO:0000313" key="1">
    <source>
        <dbReference type="EMBL" id="OEL11158.1"/>
    </source>
</evidence>
<protein>
    <submittedName>
        <fullName evidence="1">Uncharacterized protein</fullName>
    </submittedName>
</protein>
<keyword evidence="2" id="KW-1185">Reference proteome</keyword>